<feature type="domain" description="Secretion system C-terminal sorting" evidence="2">
    <location>
        <begin position="45"/>
        <end position="121"/>
    </location>
</feature>
<evidence type="ECO:0000256" key="1">
    <source>
        <dbReference type="SAM" id="SignalP"/>
    </source>
</evidence>
<sequence>MNKRFLLLGLLVLGLLTAAKPAQAQVSKSGENYLFVNDRVQVSHLYPNPAVDYAEIDFQINAGVQDVKLTFYNILGQEIKEITLERDQRSARIPMRDFNNGMYMYQLTIDGRSVATKKLIVRKGM</sequence>
<dbReference type="NCBIfam" id="TIGR04183">
    <property type="entry name" value="Por_Secre_tail"/>
    <property type="match status" value="1"/>
</dbReference>
<dbReference type="EMBL" id="JBBKXZ010000001">
    <property type="protein sequence ID" value="MFD3393377.1"/>
    <property type="molecule type" value="Genomic_DNA"/>
</dbReference>
<name>A0ABW6DCE0_9BACT</name>
<dbReference type="RefSeq" id="WP_377982002.1">
    <property type="nucleotide sequence ID" value="NZ_JBBKXZ010000001.1"/>
</dbReference>
<evidence type="ECO:0000259" key="2">
    <source>
        <dbReference type="Pfam" id="PF18962"/>
    </source>
</evidence>
<feature type="signal peptide" evidence="1">
    <location>
        <begin position="1"/>
        <end position="24"/>
    </location>
</feature>
<evidence type="ECO:0000313" key="3">
    <source>
        <dbReference type="EMBL" id="MFD3393377.1"/>
    </source>
</evidence>
<comment type="caution">
    <text evidence="3">The sequence shown here is derived from an EMBL/GenBank/DDBJ whole genome shotgun (WGS) entry which is preliminary data.</text>
</comment>
<keyword evidence="4" id="KW-1185">Reference proteome</keyword>
<evidence type="ECO:0000313" key="4">
    <source>
        <dbReference type="Proteomes" id="UP001598138"/>
    </source>
</evidence>
<accession>A0ABW6DCE0</accession>
<dbReference type="Pfam" id="PF18962">
    <property type="entry name" value="Por_Secre_tail"/>
    <property type="match status" value="1"/>
</dbReference>
<reference evidence="3 4" key="1">
    <citation type="submission" date="2024-03" db="EMBL/GenBank/DDBJ databases">
        <title>Aquirufa genome sequencing.</title>
        <authorList>
            <person name="Pitt A."/>
            <person name="Hahn M.W."/>
        </authorList>
    </citation>
    <scope>NUCLEOTIDE SEQUENCE [LARGE SCALE GENOMIC DNA]</scope>
    <source>
        <strain evidence="3 4">OSTEICH-129V</strain>
    </source>
</reference>
<protein>
    <submittedName>
        <fullName evidence="3">T9SS type A sorting domain-containing protein</fullName>
    </submittedName>
</protein>
<gene>
    <name evidence="3" type="ORF">U0R10_01965</name>
</gene>
<keyword evidence="1" id="KW-0732">Signal</keyword>
<proteinExistence type="predicted"/>
<dbReference type="InterPro" id="IPR026444">
    <property type="entry name" value="Secre_tail"/>
</dbReference>
<organism evidence="3 4">
    <name type="scientific">Aquirufa avitistagni</name>
    <dbReference type="NCBI Taxonomy" id="3104728"/>
    <lineage>
        <taxon>Bacteria</taxon>
        <taxon>Pseudomonadati</taxon>
        <taxon>Bacteroidota</taxon>
        <taxon>Cytophagia</taxon>
        <taxon>Cytophagales</taxon>
        <taxon>Flectobacillaceae</taxon>
        <taxon>Aquirufa</taxon>
    </lineage>
</organism>
<dbReference type="Proteomes" id="UP001598138">
    <property type="component" value="Unassembled WGS sequence"/>
</dbReference>
<feature type="chain" id="PRO_5046559219" evidence="1">
    <location>
        <begin position="25"/>
        <end position="125"/>
    </location>
</feature>